<accession>A0ABT5SKC9</accession>
<evidence type="ECO:0000256" key="1">
    <source>
        <dbReference type="SAM" id="Phobius"/>
    </source>
</evidence>
<gene>
    <name evidence="2" type="ORF">PUW80_13155</name>
</gene>
<dbReference type="Proteomes" id="UP001218170">
    <property type="component" value="Unassembled WGS sequence"/>
</dbReference>
<protein>
    <recommendedName>
        <fullName evidence="4">DUF1640 domain-containing protein</fullName>
    </recommendedName>
</protein>
<evidence type="ECO:0008006" key="4">
    <source>
        <dbReference type="Google" id="ProtNLM"/>
    </source>
</evidence>
<reference evidence="2 3" key="1">
    <citation type="submission" date="2023-02" db="EMBL/GenBank/DDBJ databases">
        <title>Study of novel species of the Microbacterium genus.</title>
        <authorList>
            <person name="Arroyo-Herrera I."/>
            <person name="Roman-Ponce B."/>
            <person name="Vasquez-Murrieta M.S."/>
        </authorList>
    </citation>
    <scope>NUCLEOTIDE SEQUENCE [LARGE SCALE GENOMIC DNA]</scope>
    <source>
        <strain evidence="2 3">NE1TT3</strain>
    </source>
</reference>
<name>A0ABT5SKC9_9MICO</name>
<dbReference type="RefSeq" id="WP_274264876.1">
    <property type="nucleotide sequence ID" value="NZ_JAQZCI010000004.1"/>
</dbReference>
<comment type="caution">
    <text evidence="2">The sequence shown here is derived from an EMBL/GenBank/DDBJ whole genome shotgun (WGS) entry which is preliminary data.</text>
</comment>
<evidence type="ECO:0000313" key="2">
    <source>
        <dbReference type="EMBL" id="MDD7963298.1"/>
    </source>
</evidence>
<keyword evidence="3" id="KW-1185">Reference proteome</keyword>
<keyword evidence="1" id="KW-0812">Transmembrane</keyword>
<sequence>MADAEPLEISIARLDERTKGTADDVAEIKLNMATRSDQARVDERIRDLTGALERERAERVAAIDAEKKDRIAALTAEANERKAVAGRLQIVEDRMEARKYNTAIAILLSFLGAALGVIALVFRPIFGG</sequence>
<proteinExistence type="predicted"/>
<feature type="transmembrane region" description="Helical" evidence="1">
    <location>
        <begin position="104"/>
        <end position="126"/>
    </location>
</feature>
<keyword evidence="1" id="KW-1133">Transmembrane helix</keyword>
<evidence type="ECO:0000313" key="3">
    <source>
        <dbReference type="Proteomes" id="UP001218170"/>
    </source>
</evidence>
<dbReference type="EMBL" id="JAQZCI010000004">
    <property type="protein sequence ID" value="MDD7963298.1"/>
    <property type="molecule type" value="Genomic_DNA"/>
</dbReference>
<keyword evidence="1" id="KW-0472">Membrane</keyword>
<organism evidence="2 3">
    <name type="scientific">Microbacterium thalli</name>
    <dbReference type="NCBI Taxonomy" id="3027921"/>
    <lineage>
        <taxon>Bacteria</taxon>
        <taxon>Bacillati</taxon>
        <taxon>Actinomycetota</taxon>
        <taxon>Actinomycetes</taxon>
        <taxon>Micrococcales</taxon>
        <taxon>Microbacteriaceae</taxon>
        <taxon>Microbacterium</taxon>
    </lineage>
</organism>